<evidence type="ECO:0000259" key="10">
    <source>
        <dbReference type="PROSITE" id="PS50035"/>
    </source>
</evidence>
<comment type="subcellular location">
    <subcellularLocation>
        <location evidence="1">Cell membrane</location>
    </subcellularLocation>
</comment>
<evidence type="ECO:0000313" key="11">
    <source>
        <dbReference type="EMBL" id="MBM6877077.1"/>
    </source>
</evidence>
<sequence>MILERSRSGVHRAIFGRATVIALLVAIQAVFMIMIFDVFSKNVPYVFGGHMVFALMITLVIINRPGNPQMQLPWVIITLISPIVGGLLYLFVETHPGQRILEKRLEALYKETEKYIQQDEGVLERLEKEDVGTANMARYIRRHGNHFVYENTEAVFFPLGEYKFQAMLEELEKAEHYIFLEYFIVEKGEMWSRILEILKRKIDEGVEVRMMYDGTCAFNYLPYNYPKEMEKIGIKCKMFSPIRPVLSTHYNNRDHRKILVIDGKVGFTGGVNIGDEYINRKEKYGHWKDTAVMLKGDAVEGLTQMFLQMWNVTERKENYEQYLPGVKEKKSKDLGFVLPFGDSPFDAELIGETVYRDILDRAEKYVHIMTPYLIIDDLMVASLTYAAKRGVDVKLILPHIPDKKTPFALARGHYRQLLKAGVKIYEYTPGFVHAKIFVSDDKKAVVGTINLDYRSLYLHFECGAFFYQAPVVYDVEADYQKTLEQCEEIKLGDGKKWPLSQRIVGKLLKVLAPLM</sequence>
<evidence type="ECO:0000256" key="2">
    <source>
        <dbReference type="ARBA" id="ARBA00022475"/>
    </source>
</evidence>
<evidence type="ECO:0000256" key="1">
    <source>
        <dbReference type="ARBA" id="ARBA00004236"/>
    </source>
</evidence>
<gene>
    <name evidence="11" type="primary">cls</name>
    <name evidence="11" type="ORF">H9X83_02735</name>
</gene>
<dbReference type="SMART" id="SM00155">
    <property type="entry name" value="PLDc"/>
    <property type="match status" value="2"/>
</dbReference>
<proteinExistence type="predicted"/>
<dbReference type="EMBL" id="JACSNV010000003">
    <property type="protein sequence ID" value="MBM6877077.1"/>
    <property type="molecule type" value="Genomic_DNA"/>
</dbReference>
<evidence type="ECO:0000256" key="3">
    <source>
        <dbReference type="ARBA" id="ARBA00022679"/>
    </source>
</evidence>
<protein>
    <recommendedName>
        <fullName evidence="8">Cardiolipin synthase</fullName>
        <ecNumber evidence="8">2.7.8.-</ecNumber>
    </recommendedName>
</protein>
<dbReference type="PANTHER" id="PTHR21248:SF22">
    <property type="entry name" value="PHOSPHOLIPASE D"/>
    <property type="match status" value="1"/>
</dbReference>
<comment type="caution">
    <text evidence="11">The sequence shown here is derived from an EMBL/GenBank/DDBJ whole genome shotgun (WGS) entry which is preliminary data.</text>
</comment>
<keyword evidence="4 9" id="KW-0812">Transmembrane</keyword>
<evidence type="ECO:0000313" key="12">
    <source>
        <dbReference type="Proteomes" id="UP000729290"/>
    </source>
</evidence>
<accession>A0ABS2G8Z4</accession>
<dbReference type="Proteomes" id="UP000729290">
    <property type="component" value="Unassembled WGS sequence"/>
</dbReference>
<evidence type="ECO:0000256" key="9">
    <source>
        <dbReference type="SAM" id="Phobius"/>
    </source>
</evidence>
<dbReference type="InterPro" id="IPR025202">
    <property type="entry name" value="PLD-like_dom"/>
</dbReference>
<feature type="domain" description="PLD phosphodiesterase" evidence="10">
    <location>
        <begin position="428"/>
        <end position="455"/>
    </location>
</feature>
<feature type="transmembrane region" description="Helical" evidence="9">
    <location>
        <begin position="20"/>
        <end position="39"/>
    </location>
</feature>
<evidence type="ECO:0000256" key="8">
    <source>
        <dbReference type="NCBIfam" id="TIGR04265"/>
    </source>
</evidence>
<dbReference type="CDD" id="cd09160">
    <property type="entry name" value="PLDc_SMU_988_like_2"/>
    <property type="match status" value="1"/>
</dbReference>
<evidence type="ECO:0000256" key="6">
    <source>
        <dbReference type="ARBA" id="ARBA00022989"/>
    </source>
</evidence>
<evidence type="ECO:0000256" key="5">
    <source>
        <dbReference type="ARBA" id="ARBA00022737"/>
    </source>
</evidence>
<feature type="transmembrane region" description="Helical" evidence="9">
    <location>
        <begin position="74"/>
        <end position="92"/>
    </location>
</feature>
<evidence type="ECO:0000256" key="7">
    <source>
        <dbReference type="ARBA" id="ARBA00023136"/>
    </source>
</evidence>
<dbReference type="Gene3D" id="3.30.870.10">
    <property type="entry name" value="Endonuclease Chain A"/>
    <property type="match status" value="2"/>
</dbReference>
<dbReference type="InterPro" id="IPR022924">
    <property type="entry name" value="Cardiolipin_synthase"/>
</dbReference>
<organism evidence="11 12">
    <name type="scientific">Anaerotignum lactatifermentans</name>
    <dbReference type="NCBI Taxonomy" id="160404"/>
    <lineage>
        <taxon>Bacteria</taxon>
        <taxon>Bacillati</taxon>
        <taxon>Bacillota</taxon>
        <taxon>Clostridia</taxon>
        <taxon>Lachnospirales</taxon>
        <taxon>Anaerotignaceae</taxon>
        <taxon>Anaerotignum</taxon>
    </lineage>
</organism>
<dbReference type="InterPro" id="IPR001736">
    <property type="entry name" value="PLipase_D/transphosphatidylase"/>
</dbReference>
<feature type="domain" description="PLD phosphodiesterase" evidence="10">
    <location>
        <begin position="250"/>
        <end position="277"/>
    </location>
</feature>
<keyword evidence="5" id="KW-0677">Repeat</keyword>
<evidence type="ECO:0000256" key="4">
    <source>
        <dbReference type="ARBA" id="ARBA00022692"/>
    </source>
</evidence>
<reference evidence="11 12" key="1">
    <citation type="journal article" date="2021" name="Sci. Rep.">
        <title>The distribution of antibiotic resistance genes in chicken gut microbiota commensals.</title>
        <authorList>
            <person name="Juricova H."/>
            <person name="Matiasovicova J."/>
            <person name="Kubasova T."/>
            <person name="Cejkova D."/>
            <person name="Rychlik I."/>
        </authorList>
    </citation>
    <scope>NUCLEOTIDE SEQUENCE [LARGE SCALE GENOMIC DNA]</scope>
    <source>
        <strain evidence="11 12">An431b</strain>
    </source>
</reference>
<dbReference type="NCBIfam" id="TIGR04265">
    <property type="entry name" value="bac_cardiolipin"/>
    <property type="match status" value="1"/>
</dbReference>
<keyword evidence="3" id="KW-0808">Transferase</keyword>
<keyword evidence="12" id="KW-1185">Reference proteome</keyword>
<dbReference type="Pfam" id="PF13091">
    <property type="entry name" value="PLDc_2"/>
    <property type="match status" value="2"/>
</dbReference>
<dbReference type="EC" id="2.7.8.-" evidence="8"/>
<keyword evidence="2" id="KW-1003">Cell membrane</keyword>
<name>A0ABS2G8Z4_9FIRM</name>
<dbReference type="SUPFAM" id="SSF56024">
    <property type="entry name" value="Phospholipase D/nuclease"/>
    <property type="match status" value="2"/>
</dbReference>
<feature type="transmembrane region" description="Helical" evidence="9">
    <location>
        <begin position="45"/>
        <end position="62"/>
    </location>
</feature>
<keyword evidence="6 9" id="KW-1133">Transmembrane helix</keyword>
<keyword evidence="7 9" id="KW-0472">Membrane</keyword>
<dbReference type="PROSITE" id="PS50035">
    <property type="entry name" value="PLD"/>
    <property type="match status" value="2"/>
</dbReference>
<dbReference type="CDD" id="cd09154">
    <property type="entry name" value="PLDc_SMU_988_like_1"/>
    <property type="match status" value="1"/>
</dbReference>
<dbReference type="PANTHER" id="PTHR21248">
    <property type="entry name" value="CARDIOLIPIN SYNTHASE"/>
    <property type="match status" value="1"/>
</dbReference>